<comment type="caution">
    <text evidence="4">The sequence shown here is derived from an EMBL/GenBank/DDBJ whole genome shotgun (WGS) entry which is preliminary data.</text>
</comment>
<dbReference type="InterPro" id="IPR004871">
    <property type="entry name" value="RSE1/DDB1/CPSF1_C"/>
</dbReference>
<dbReference type="GO" id="GO:0005634">
    <property type="term" value="C:nucleus"/>
    <property type="evidence" value="ECO:0007669"/>
    <property type="project" value="InterPro"/>
</dbReference>
<evidence type="ECO:0000313" key="5">
    <source>
        <dbReference type="Proteomes" id="UP000187455"/>
    </source>
</evidence>
<dbReference type="GO" id="GO:0003676">
    <property type="term" value="F:nucleic acid binding"/>
    <property type="evidence" value="ECO:0007669"/>
    <property type="project" value="InterPro"/>
</dbReference>
<dbReference type="AlphaFoldDB" id="A0A1R0GZB3"/>
<feature type="domain" description="RSE1/DDB1/CPSF1 C-terminal" evidence="2">
    <location>
        <begin position="1055"/>
        <end position="1268"/>
    </location>
</feature>
<dbReference type="Gene3D" id="2.130.10.10">
    <property type="entry name" value="YVTN repeat-like/Quinoprotein amine dehydrogenase"/>
    <property type="match status" value="3"/>
</dbReference>
<organism evidence="4 5">
    <name type="scientific">Smittium mucronatum</name>
    <dbReference type="NCBI Taxonomy" id="133383"/>
    <lineage>
        <taxon>Eukaryota</taxon>
        <taxon>Fungi</taxon>
        <taxon>Fungi incertae sedis</taxon>
        <taxon>Zoopagomycota</taxon>
        <taxon>Kickxellomycotina</taxon>
        <taxon>Harpellomycetes</taxon>
        <taxon>Harpellales</taxon>
        <taxon>Legeriomycetaceae</taxon>
        <taxon>Smittium</taxon>
    </lineage>
</organism>
<sequence length="1275" mass="143095">MDSEELQIKNIRDMVFMHDYNEPTLAILYEPRQTWAGDLSTLSASCCIAIASINLELKTISVIHKISDIPQDTFKLIPLTRPIGGLIAISSTSIMHFSQNLMTFMNITSNLAKIGAGKLINEWLETNHQPYSDLNLVLDGSHAELIGSNLILLWNMLGEFISIEVIGDVRGVNKINIDSLARNKSSNDTSREWVIDVDPAFVLSPSTVSIISKDAYGITFNSDDIDSDRNVIVDHTRLNPNKFMVLFFVGTRGGHSILSSINLESEKSNDNNNNGFLTKNETENSMDIDDMLYSVNETFSFQPTSISPNSSSDMGLNFKVHDKLICAAPLFQIDIGESSFNKSGLTGEDNLELTGSIGVGPQGGIVVMQKYVRPSVLASYDIGFSQSRLRDGASASKFSPRFIWNIKNGESNSNLIMGLNSSARSDPINQNLTNSGLQEFVVITSEFHTTVLRASGELSEVIISDFVLDKPTLCVGQLSNLGGLKKIPVQICSDLIIIFNSDLTALHKVVLTEDDYFIQADIMGSYIVTKMLSGKAKLFKFIWDSRTLKEINFPSLPEPTFLVSIYTDHFYKVSKQFGSDLHEEEESHITEENISTLGSITEKVLSFENNFQKNPDYWLVTVDSLYTMRIYLLPKNQLIWTSDRLDLMSDLILNSKKSNDPMDIVPEEPLVYSDEKEKKDLSSIKFKYNSIKAEKKINHMRIVNLGENLSDIYLVILTAASEVIIYKSFHDMFGNYTQSIKDNFFFELKFHRIPSGLFTYYPDYSSTARKIRGWDVSQEKIPSPENSPTDEIKDTNDDTEINKDDDNSTIPVDDLKKQETNDSDKDYSTTFGFKIFEYNSLIHFSNIGGYSGLFILGAVPLWLLVGKRNFPRLHPMRLVPMRNSSVSRSTSGEEAMENYVRSAILSSITGWAPLNGNIKTFDQKGNQVNNKSLFVATTWSGTLVIGSLPTLSVDYDNPWPTVFMQAGNFSGVGSLESIAYHSSTKNYVVVTTKLDNFYLKENYSINSNTGTENIDNMMNAKDAVQQQQNNELALIPEQKRPDLATTNLPPVNKRSVLELLSPITFETIDMFELEPNEIVTNIKSLMLESLQTNSGKKNFLVVGTTFVLGEDILTRGHILIFDIISIVPDPNNPERTKKLKRIYKEEMRGGVSSIESLQNHYLIVAVGNKLFIRSFRDNENLVSVAFLDCQIYVKSIATIKSYFLVADFYNSIWFAGFQDEPSKIVVLGRDSNCIQVAHADFLVHNKSMAILAADIYGNVYTFAYDPSSKYFMILE</sequence>
<feature type="compositionally biased region" description="Basic and acidic residues" evidence="1">
    <location>
        <begin position="813"/>
        <end position="825"/>
    </location>
</feature>
<dbReference type="EMBL" id="LSSL01001735">
    <property type="protein sequence ID" value="OLY82244.1"/>
    <property type="molecule type" value="Genomic_DNA"/>
</dbReference>
<dbReference type="Proteomes" id="UP000187455">
    <property type="component" value="Unassembled WGS sequence"/>
</dbReference>
<evidence type="ECO:0000256" key="1">
    <source>
        <dbReference type="SAM" id="MobiDB-lite"/>
    </source>
</evidence>
<dbReference type="OrthoDB" id="6109at2759"/>
<dbReference type="Pfam" id="PF03178">
    <property type="entry name" value="CPSF_A"/>
    <property type="match status" value="1"/>
</dbReference>
<evidence type="ECO:0000313" key="4">
    <source>
        <dbReference type="EMBL" id="OLY82244.1"/>
    </source>
</evidence>
<gene>
    <name evidence="4" type="ORF">AYI68_g3639</name>
</gene>
<proteinExistence type="predicted"/>
<reference evidence="4 5" key="1">
    <citation type="journal article" date="2016" name="Mol. Biol. Evol.">
        <title>Genome-Wide Survey of Gut Fungi (Harpellales) Reveals the First Horizontally Transferred Ubiquitin Gene from a Mosquito Host.</title>
        <authorList>
            <person name="Wang Y."/>
            <person name="White M.M."/>
            <person name="Kvist S."/>
            <person name="Moncalvo J.M."/>
        </authorList>
    </citation>
    <scope>NUCLEOTIDE SEQUENCE [LARGE SCALE GENOMIC DNA]</scope>
    <source>
        <strain evidence="4 5">ALG-7-W6</strain>
    </source>
</reference>
<name>A0A1R0GZB3_9FUNG</name>
<accession>A0A1R0GZB3</accession>
<feature type="compositionally biased region" description="Basic and acidic residues" evidence="1">
    <location>
        <begin position="790"/>
        <end position="806"/>
    </location>
</feature>
<dbReference type="Pfam" id="PF23726">
    <property type="entry name" value="Beta-prop_RSE1_2nd"/>
    <property type="match status" value="1"/>
</dbReference>
<keyword evidence="5" id="KW-1185">Reference proteome</keyword>
<dbReference type="STRING" id="133383.A0A1R0GZB3"/>
<feature type="domain" description="RSE1/DDB1/CPSF1 second beta-propeller" evidence="3">
    <location>
        <begin position="403"/>
        <end position="885"/>
    </location>
</feature>
<protein>
    <submittedName>
        <fullName evidence="4">Cleavage and polyadenylation specificity factor subunit 1</fullName>
    </submittedName>
</protein>
<dbReference type="InterPro" id="IPR050358">
    <property type="entry name" value="RSE1/DDB1/CFT1"/>
</dbReference>
<evidence type="ECO:0000259" key="3">
    <source>
        <dbReference type="Pfam" id="PF23726"/>
    </source>
</evidence>
<evidence type="ECO:0000259" key="2">
    <source>
        <dbReference type="Pfam" id="PF03178"/>
    </source>
</evidence>
<dbReference type="InterPro" id="IPR015943">
    <property type="entry name" value="WD40/YVTN_repeat-like_dom_sf"/>
</dbReference>
<feature type="region of interest" description="Disordered" evidence="1">
    <location>
        <begin position="777"/>
        <end position="825"/>
    </location>
</feature>
<dbReference type="PANTHER" id="PTHR10644">
    <property type="entry name" value="DNA REPAIR/RNA PROCESSING CPSF FAMILY"/>
    <property type="match status" value="1"/>
</dbReference>
<dbReference type="InterPro" id="IPR058543">
    <property type="entry name" value="Beta-prop_RSE1/DDB1/CPSF1_2nd"/>
</dbReference>